<accession>A0A2M8QBV6</accession>
<dbReference type="AlphaFoldDB" id="A0A2M8QBV6"/>
<evidence type="ECO:0000256" key="1">
    <source>
        <dbReference type="ARBA" id="ARBA00004651"/>
    </source>
</evidence>
<dbReference type="InterPro" id="IPR000515">
    <property type="entry name" value="MetI-like"/>
</dbReference>
<comment type="subcellular location">
    <subcellularLocation>
        <location evidence="1 8">Cell membrane</location>
        <topology evidence="1 8">Multi-pass membrane protein</topology>
    </subcellularLocation>
</comment>
<feature type="transmembrane region" description="Helical" evidence="8">
    <location>
        <begin position="109"/>
        <end position="133"/>
    </location>
</feature>
<sequence length="295" mass="31768">MDTTIAAPRTKPAGPPVSWAWLGTLPFFLFVFAFLLLPSLTIMAGAFRNPNGNFTLDNIAGLFQPLILESYRTSIELSVVTAVVGASLGALLAYAITWGGLSGRIRSGVITFSSVAANFGGIPLAFAFITLLGRTGALPVFLRNVFGIDLYAAGFSIYTVQGLILAYLYFQFPLMLLIMVPAFDGLKREWLEAATNLGGTPFDFWRYVGLPILLPSFLGATVLLFGNAFGAYATAEALTGSKVDVVTRVISRQIRGDVLYNPGLSYALAFGMVVILAISIALYVGLQRVTARWLR</sequence>
<gene>
    <name evidence="10" type="ORF">CUN48_09470</name>
</gene>
<evidence type="ECO:0000256" key="3">
    <source>
        <dbReference type="ARBA" id="ARBA00022448"/>
    </source>
</evidence>
<name>A0A2M8QBV6_9CHLR</name>
<dbReference type="PANTHER" id="PTHR42929:SF1">
    <property type="entry name" value="INNER MEMBRANE ABC TRANSPORTER PERMEASE PROTEIN YDCU-RELATED"/>
    <property type="match status" value="1"/>
</dbReference>
<evidence type="ECO:0000313" key="11">
    <source>
        <dbReference type="Proteomes" id="UP000230790"/>
    </source>
</evidence>
<evidence type="ECO:0000259" key="9">
    <source>
        <dbReference type="PROSITE" id="PS50928"/>
    </source>
</evidence>
<evidence type="ECO:0000256" key="7">
    <source>
        <dbReference type="ARBA" id="ARBA00023136"/>
    </source>
</evidence>
<keyword evidence="5 8" id="KW-0812">Transmembrane</keyword>
<dbReference type="Gene3D" id="1.10.3720.10">
    <property type="entry name" value="MetI-like"/>
    <property type="match status" value="1"/>
</dbReference>
<dbReference type="GO" id="GO:0005886">
    <property type="term" value="C:plasma membrane"/>
    <property type="evidence" value="ECO:0007669"/>
    <property type="project" value="UniProtKB-SubCell"/>
</dbReference>
<dbReference type="SUPFAM" id="SSF161098">
    <property type="entry name" value="MetI-like"/>
    <property type="match status" value="1"/>
</dbReference>
<comment type="caution">
    <text evidence="10">The sequence shown here is derived from an EMBL/GenBank/DDBJ whole genome shotgun (WGS) entry which is preliminary data.</text>
</comment>
<reference evidence="10 11" key="1">
    <citation type="submission" date="2017-11" db="EMBL/GenBank/DDBJ databases">
        <title>Evolution of Phototrophy in the Chloroflexi Phylum Driven by Horizontal Gene Transfer.</title>
        <authorList>
            <person name="Ward L.M."/>
            <person name="Hemp J."/>
            <person name="Shih P.M."/>
            <person name="Mcglynn S.E."/>
            <person name="Fischer W."/>
        </authorList>
    </citation>
    <scope>NUCLEOTIDE SEQUENCE [LARGE SCALE GENOMIC DNA]</scope>
    <source>
        <strain evidence="10">JP3_7</strain>
    </source>
</reference>
<evidence type="ECO:0000256" key="4">
    <source>
        <dbReference type="ARBA" id="ARBA00022475"/>
    </source>
</evidence>
<protein>
    <submittedName>
        <fullName evidence="10">Acriflavin resistance protein</fullName>
    </submittedName>
</protein>
<organism evidence="10 11">
    <name type="scientific">Candidatus Thermofonsia Clade 3 bacterium</name>
    <dbReference type="NCBI Taxonomy" id="2364212"/>
    <lineage>
        <taxon>Bacteria</taxon>
        <taxon>Bacillati</taxon>
        <taxon>Chloroflexota</taxon>
        <taxon>Candidatus Thermofontia</taxon>
        <taxon>Candidatus Thermofonsia Clade 3</taxon>
    </lineage>
</organism>
<dbReference type="Proteomes" id="UP000230790">
    <property type="component" value="Unassembled WGS sequence"/>
</dbReference>
<proteinExistence type="inferred from homology"/>
<feature type="domain" description="ABC transmembrane type-1" evidence="9">
    <location>
        <begin position="71"/>
        <end position="285"/>
    </location>
</feature>
<keyword evidence="6 8" id="KW-1133">Transmembrane helix</keyword>
<evidence type="ECO:0000256" key="6">
    <source>
        <dbReference type="ARBA" id="ARBA00022989"/>
    </source>
</evidence>
<evidence type="ECO:0000256" key="5">
    <source>
        <dbReference type="ARBA" id="ARBA00022692"/>
    </source>
</evidence>
<comment type="similarity">
    <text evidence="2">Belongs to the binding-protein-dependent transport system permease family. CysTW subfamily.</text>
</comment>
<evidence type="ECO:0000256" key="2">
    <source>
        <dbReference type="ARBA" id="ARBA00007069"/>
    </source>
</evidence>
<evidence type="ECO:0000256" key="8">
    <source>
        <dbReference type="RuleBase" id="RU363032"/>
    </source>
</evidence>
<feature type="transmembrane region" description="Helical" evidence="8">
    <location>
        <begin position="77"/>
        <end position="97"/>
    </location>
</feature>
<feature type="transmembrane region" description="Helical" evidence="8">
    <location>
        <begin position="204"/>
        <end position="225"/>
    </location>
</feature>
<keyword evidence="7 8" id="KW-0472">Membrane</keyword>
<feature type="transmembrane region" description="Helical" evidence="8">
    <location>
        <begin position="264"/>
        <end position="286"/>
    </location>
</feature>
<dbReference type="PROSITE" id="PS50928">
    <property type="entry name" value="ABC_TM1"/>
    <property type="match status" value="1"/>
</dbReference>
<dbReference type="EMBL" id="PGTN01000057">
    <property type="protein sequence ID" value="PJF47276.1"/>
    <property type="molecule type" value="Genomic_DNA"/>
</dbReference>
<evidence type="ECO:0000313" key="10">
    <source>
        <dbReference type="EMBL" id="PJF47276.1"/>
    </source>
</evidence>
<dbReference type="GO" id="GO:0055085">
    <property type="term" value="P:transmembrane transport"/>
    <property type="evidence" value="ECO:0007669"/>
    <property type="project" value="InterPro"/>
</dbReference>
<dbReference type="Pfam" id="PF00528">
    <property type="entry name" value="BPD_transp_1"/>
    <property type="match status" value="1"/>
</dbReference>
<dbReference type="PANTHER" id="PTHR42929">
    <property type="entry name" value="INNER MEMBRANE ABC TRANSPORTER PERMEASE PROTEIN YDCU-RELATED-RELATED"/>
    <property type="match status" value="1"/>
</dbReference>
<keyword evidence="4" id="KW-1003">Cell membrane</keyword>
<dbReference type="InterPro" id="IPR035906">
    <property type="entry name" value="MetI-like_sf"/>
</dbReference>
<feature type="transmembrane region" description="Helical" evidence="8">
    <location>
        <begin position="19"/>
        <end position="40"/>
    </location>
</feature>
<keyword evidence="3 8" id="KW-0813">Transport</keyword>